<evidence type="ECO:0008006" key="4">
    <source>
        <dbReference type="Google" id="ProtNLM"/>
    </source>
</evidence>
<reference evidence="2 3" key="1">
    <citation type="journal article" date="2012" name="Science">
        <title>Ecological populations of bacteria act as socially cohesive units of antibiotic production and resistance.</title>
        <authorList>
            <person name="Cordero O.X."/>
            <person name="Wildschutte H."/>
            <person name="Kirkup B."/>
            <person name="Proehl S."/>
            <person name="Ngo L."/>
            <person name="Hussain F."/>
            <person name="Le Roux F."/>
            <person name="Mincer T."/>
            <person name="Polz M.F."/>
        </authorList>
    </citation>
    <scope>NUCLEOTIDE SEQUENCE [LARGE SCALE GENOMIC DNA]</scope>
    <source>
        <strain evidence="2 3">FF-454</strain>
    </source>
</reference>
<keyword evidence="1" id="KW-0732">Signal</keyword>
<evidence type="ECO:0000313" key="3">
    <source>
        <dbReference type="Proteomes" id="UP000095039"/>
    </source>
</evidence>
<keyword evidence="3" id="KW-1185">Reference proteome</keyword>
<evidence type="ECO:0000256" key="1">
    <source>
        <dbReference type="SAM" id="SignalP"/>
    </source>
</evidence>
<proteinExistence type="predicted"/>
<protein>
    <recommendedName>
        <fullName evidence="4">CG2 omega domain protein</fullName>
    </recommendedName>
</protein>
<organism evidence="2 3">
    <name type="scientific">Enterovibrio norvegicus FF-454</name>
    <dbReference type="NCBI Taxonomy" id="1185651"/>
    <lineage>
        <taxon>Bacteria</taxon>
        <taxon>Pseudomonadati</taxon>
        <taxon>Pseudomonadota</taxon>
        <taxon>Gammaproteobacteria</taxon>
        <taxon>Vibrionales</taxon>
        <taxon>Vibrionaceae</taxon>
        <taxon>Enterovibrio</taxon>
    </lineage>
</organism>
<evidence type="ECO:0000313" key="2">
    <source>
        <dbReference type="EMBL" id="OEE62918.1"/>
    </source>
</evidence>
<accession>A0A1E5CBP1</accession>
<dbReference type="AlphaFoldDB" id="A0A1E5CBP1"/>
<name>A0A1E5CBP1_9GAMM</name>
<comment type="caution">
    <text evidence="2">The sequence shown here is derived from an EMBL/GenBank/DDBJ whole genome shotgun (WGS) entry which is preliminary data.</text>
</comment>
<dbReference type="EMBL" id="AJWN02000032">
    <property type="protein sequence ID" value="OEE62918.1"/>
    <property type="molecule type" value="Genomic_DNA"/>
</dbReference>
<gene>
    <name evidence="2" type="ORF">A1OK_20255</name>
</gene>
<feature type="signal peptide" evidence="1">
    <location>
        <begin position="1"/>
        <end position="24"/>
    </location>
</feature>
<sequence>MEKQTLSAALFAVLIASMAMPINAHPHKESASGDTIVNTVMHDHAGGVGTLKTCVGKEDEKETSADDCNVSTVSTH</sequence>
<dbReference type="RefSeq" id="WP_016958618.1">
    <property type="nucleotide sequence ID" value="NZ_AJWN02000032.1"/>
</dbReference>
<dbReference type="Proteomes" id="UP000095039">
    <property type="component" value="Unassembled WGS sequence"/>
</dbReference>
<feature type="chain" id="PRO_5009172624" description="CG2 omega domain protein" evidence="1">
    <location>
        <begin position="25"/>
        <end position="76"/>
    </location>
</feature>